<dbReference type="PROSITE" id="PS00379">
    <property type="entry name" value="CDP_ALCOHOL_P_TRANSF"/>
    <property type="match status" value="1"/>
</dbReference>
<sequence length="354" mass="39784">MVSITLTGLFCNIAMYLIMYFYCPTLTEAAPRWTYFAVAFLIFAYQTLDNVDGKQARKTKSSSPLGELFDHCCDAVSVAMFAAVMSSTLRIGSSWAFLCVLVGIWPFYLAHWEEYHAGILVLGEFNGPTEAQVLFIIIEIITGIFGSDIWTYGRFAVGNLAAIAVSVGALATMYQNFRNTYALPNRIQFSKCLLQLLPIVTFSILIIVWVSVTELIHSKPHLFIMTIGMIFSYIQSRYITQRVCHDDCHLTYPIFIPLAIVVFNSILAKSGHAIIKEEIALWILFSISIVQFLLFAYFTTIQLCNHLKIKVFTIPYSSGGSSNQEYSNSLLSHMEEGDIKDNDPNSHNSDEAMI</sequence>
<keyword evidence="3 5" id="KW-0808">Transferase</keyword>
<name>A0A8J4PJG0_9MYCE</name>
<proteinExistence type="inferred from homology"/>
<keyword evidence="7" id="KW-0812">Transmembrane</keyword>
<gene>
    <name evidence="8" type="ORF">CYY_010201</name>
</gene>
<feature type="transmembrane region" description="Helical" evidence="7">
    <location>
        <begin position="6"/>
        <end position="23"/>
    </location>
</feature>
<dbReference type="InterPro" id="IPR000462">
    <property type="entry name" value="CDP-OH_P_trans"/>
</dbReference>
<dbReference type="Pfam" id="PF01066">
    <property type="entry name" value="CDP-OH_P_transf"/>
    <property type="match status" value="1"/>
</dbReference>
<dbReference type="AlphaFoldDB" id="A0A8J4PJG0"/>
<feature type="transmembrane region" description="Helical" evidence="7">
    <location>
        <begin position="157"/>
        <end position="175"/>
    </location>
</feature>
<feature type="transmembrane region" description="Helical" evidence="7">
    <location>
        <begin position="250"/>
        <end position="267"/>
    </location>
</feature>
<dbReference type="OrthoDB" id="196717at2759"/>
<comment type="subcellular location">
    <subcellularLocation>
        <location evidence="1">Membrane</location>
    </subcellularLocation>
</comment>
<comment type="caution">
    <text evidence="8">The sequence shown here is derived from an EMBL/GenBank/DDBJ whole genome shotgun (WGS) entry which is preliminary data.</text>
</comment>
<reference evidence="8" key="1">
    <citation type="submission" date="2020-01" db="EMBL/GenBank/DDBJ databases">
        <title>Development of genomics and gene disruption for Polysphondylium violaceum indicates a role for the polyketide synthase stlB in stalk morphogenesis.</title>
        <authorList>
            <person name="Narita B."/>
            <person name="Kawabe Y."/>
            <person name="Kin K."/>
            <person name="Saito T."/>
            <person name="Gibbs R."/>
            <person name="Kuspa A."/>
            <person name="Muzny D."/>
            <person name="Queller D."/>
            <person name="Richards S."/>
            <person name="Strassman J."/>
            <person name="Sucgang R."/>
            <person name="Worley K."/>
            <person name="Schaap P."/>
        </authorList>
    </citation>
    <scope>NUCLEOTIDE SEQUENCE</scope>
    <source>
        <strain evidence="8">QSvi11</strain>
    </source>
</reference>
<evidence type="ECO:0000256" key="5">
    <source>
        <dbReference type="RuleBase" id="RU003750"/>
    </source>
</evidence>
<dbReference type="Proteomes" id="UP000695562">
    <property type="component" value="Unassembled WGS sequence"/>
</dbReference>
<accession>A0A8J4PJG0</accession>
<feature type="transmembrane region" description="Helical" evidence="7">
    <location>
        <begin position="279"/>
        <end position="298"/>
    </location>
</feature>
<dbReference type="Gene3D" id="1.20.120.1760">
    <property type="match status" value="1"/>
</dbReference>
<evidence type="ECO:0000256" key="2">
    <source>
        <dbReference type="ARBA" id="ARBA00010441"/>
    </source>
</evidence>
<dbReference type="EMBL" id="AJWJ01000971">
    <property type="protein sequence ID" value="KAF2068472.1"/>
    <property type="molecule type" value="Genomic_DNA"/>
</dbReference>
<feature type="region of interest" description="Disordered" evidence="6">
    <location>
        <begin position="335"/>
        <end position="354"/>
    </location>
</feature>
<evidence type="ECO:0008006" key="10">
    <source>
        <dbReference type="Google" id="ProtNLM"/>
    </source>
</evidence>
<protein>
    <recommendedName>
        <fullName evidence="10">CDP-alcohol phosphatidyltransferase</fullName>
    </recommendedName>
</protein>
<evidence type="ECO:0000256" key="7">
    <source>
        <dbReference type="SAM" id="Phobius"/>
    </source>
</evidence>
<dbReference type="GO" id="GO:0008654">
    <property type="term" value="P:phospholipid biosynthetic process"/>
    <property type="evidence" value="ECO:0007669"/>
    <property type="project" value="InterPro"/>
</dbReference>
<evidence type="ECO:0000256" key="4">
    <source>
        <dbReference type="ARBA" id="ARBA00023136"/>
    </source>
</evidence>
<dbReference type="PANTHER" id="PTHR10414">
    <property type="entry name" value="ETHANOLAMINEPHOSPHOTRANSFERASE"/>
    <property type="match status" value="1"/>
</dbReference>
<evidence type="ECO:0000256" key="1">
    <source>
        <dbReference type="ARBA" id="ARBA00004370"/>
    </source>
</evidence>
<keyword evidence="4 7" id="KW-0472">Membrane</keyword>
<comment type="similarity">
    <text evidence="2 5">Belongs to the CDP-alcohol phosphatidyltransferase class-I family.</text>
</comment>
<evidence type="ECO:0000313" key="8">
    <source>
        <dbReference type="EMBL" id="KAF2068472.1"/>
    </source>
</evidence>
<dbReference type="InterPro" id="IPR014472">
    <property type="entry name" value="CHOPT"/>
</dbReference>
<evidence type="ECO:0000256" key="3">
    <source>
        <dbReference type="ARBA" id="ARBA00022679"/>
    </source>
</evidence>
<dbReference type="GO" id="GO:0016020">
    <property type="term" value="C:membrane"/>
    <property type="evidence" value="ECO:0007669"/>
    <property type="project" value="UniProtKB-SubCell"/>
</dbReference>
<organism evidence="8 9">
    <name type="scientific">Polysphondylium violaceum</name>
    <dbReference type="NCBI Taxonomy" id="133409"/>
    <lineage>
        <taxon>Eukaryota</taxon>
        <taxon>Amoebozoa</taxon>
        <taxon>Evosea</taxon>
        <taxon>Eumycetozoa</taxon>
        <taxon>Dictyostelia</taxon>
        <taxon>Dictyosteliales</taxon>
        <taxon>Dictyosteliaceae</taxon>
        <taxon>Polysphondylium</taxon>
    </lineage>
</organism>
<evidence type="ECO:0000313" key="9">
    <source>
        <dbReference type="Proteomes" id="UP000695562"/>
    </source>
</evidence>
<dbReference type="PANTHER" id="PTHR10414:SF75">
    <property type="entry name" value="CDP-ALCOHOL PHOSPHATIDYLTRANSFERASE"/>
    <property type="match status" value="1"/>
</dbReference>
<dbReference type="InterPro" id="IPR048254">
    <property type="entry name" value="CDP_ALCOHOL_P_TRANSF_CS"/>
</dbReference>
<keyword evidence="7" id="KW-1133">Transmembrane helix</keyword>
<keyword evidence="9" id="KW-1185">Reference proteome</keyword>
<dbReference type="PIRSF" id="PIRSF015665">
    <property type="entry name" value="CHOPT"/>
    <property type="match status" value="1"/>
</dbReference>
<dbReference type="InterPro" id="IPR043130">
    <property type="entry name" value="CDP-OH_PTrfase_TM_dom"/>
</dbReference>
<feature type="transmembrane region" description="Helical" evidence="7">
    <location>
        <begin position="92"/>
        <end position="111"/>
    </location>
</feature>
<feature type="transmembrane region" description="Helical" evidence="7">
    <location>
        <begin position="187"/>
        <end position="210"/>
    </location>
</feature>
<feature type="transmembrane region" description="Helical" evidence="7">
    <location>
        <begin position="222"/>
        <end position="238"/>
    </location>
</feature>
<dbReference type="GO" id="GO:0016780">
    <property type="term" value="F:phosphotransferase activity, for other substituted phosphate groups"/>
    <property type="evidence" value="ECO:0007669"/>
    <property type="project" value="InterPro"/>
</dbReference>
<evidence type="ECO:0000256" key="6">
    <source>
        <dbReference type="SAM" id="MobiDB-lite"/>
    </source>
</evidence>